<evidence type="ECO:0000256" key="1">
    <source>
        <dbReference type="SAM" id="MobiDB-lite"/>
    </source>
</evidence>
<sequence length="255" mass="28101">MKITKPAQGSSLNLSHAPVGTQINLPNEQPQPPAQVSNFNPHQWQHHLDAHNYPTLSNSNPPSASFNNYLDSFGTSCANSSHPDSSSSSYSSARTLPILSRTCTFSAGLCICGLSAPSWVSDDEEFQALLVPPPDLQHLQPMLMGEISNSHVMHAVVIGYSLFPPQGCDILPDTFHVDWVWHLIVDNPLAFMHQHSLTTDSALIIHMKFNNPFILHILAKLIWNHYTTNYIMLSVQPAALQSDCSPDGISNIQED</sequence>
<organism evidence="2 3">
    <name type="scientific">Suillus subaureus</name>
    <dbReference type="NCBI Taxonomy" id="48587"/>
    <lineage>
        <taxon>Eukaryota</taxon>
        <taxon>Fungi</taxon>
        <taxon>Dikarya</taxon>
        <taxon>Basidiomycota</taxon>
        <taxon>Agaricomycotina</taxon>
        <taxon>Agaricomycetes</taxon>
        <taxon>Agaricomycetidae</taxon>
        <taxon>Boletales</taxon>
        <taxon>Suillineae</taxon>
        <taxon>Suillaceae</taxon>
        <taxon>Suillus</taxon>
    </lineage>
</organism>
<reference evidence="2" key="1">
    <citation type="journal article" date="2020" name="New Phytol.">
        <title>Comparative genomics reveals dynamic genome evolution in host specialist ectomycorrhizal fungi.</title>
        <authorList>
            <person name="Lofgren L.A."/>
            <person name="Nguyen N.H."/>
            <person name="Vilgalys R."/>
            <person name="Ruytinx J."/>
            <person name="Liao H.L."/>
            <person name="Branco S."/>
            <person name="Kuo A."/>
            <person name="LaButti K."/>
            <person name="Lipzen A."/>
            <person name="Andreopoulos W."/>
            <person name="Pangilinan J."/>
            <person name="Riley R."/>
            <person name="Hundley H."/>
            <person name="Na H."/>
            <person name="Barry K."/>
            <person name="Grigoriev I.V."/>
            <person name="Stajich J.E."/>
            <person name="Kennedy P.G."/>
        </authorList>
    </citation>
    <scope>NUCLEOTIDE SEQUENCE</scope>
    <source>
        <strain evidence="2">MN1</strain>
    </source>
</reference>
<keyword evidence="3" id="KW-1185">Reference proteome</keyword>
<protein>
    <submittedName>
        <fullName evidence="2">Uncharacterized protein</fullName>
    </submittedName>
</protein>
<gene>
    <name evidence="2" type="ORF">BJ212DRAFT_1302442</name>
</gene>
<proteinExistence type="predicted"/>
<evidence type="ECO:0000313" key="2">
    <source>
        <dbReference type="EMBL" id="KAG1809592.1"/>
    </source>
</evidence>
<name>A0A9P7E2B4_9AGAM</name>
<evidence type="ECO:0000313" key="3">
    <source>
        <dbReference type="Proteomes" id="UP000807769"/>
    </source>
</evidence>
<dbReference type="AlphaFoldDB" id="A0A9P7E2B4"/>
<dbReference type="GeneID" id="64627278"/>
<dbReference type="OrthoDB" id="2684577at2759"/>
<comment type="caution">
    <text evidence="2">The sequence shown here is derived from an EMBL/GenBank/DDBJ whole genome shotgun (WGS) entry which is preliminary data.</text>
</comment>
<feature type="region of interest" description="Disordered" evidence="1">
    <location>
        <begin position="1"/>
        <end position="40"/>
    </location>
</feature>
<dbReference type="EMBL" id="JABBWG010000033">
    <property type="protein sequence ID" value="KAG1809592.1"/>
    <property type="molecule type" value="Genomic_DNA"/>
</dbReference>
<dbReference type="RefSeq" id="XP_041189306.1">
    <property type="nucleotide sequence ID" value="XM_041333261.1"/>
</dbReference>
<feature type="compositionally biased region" description="Polar residues" evidence="1">
    <location>
        <begin position="21"/>
        <end position="40"/>
    </location>
</feature>
<dbReference type="Proteomes" id="UP000807769">
    <property type="component" value="Unassembled WGS sequence"/>
</dbReference>
<accession>A0A9P7E2B4</accession>